<dbReference type="Proteomes" id="UP001151529">
    <property type="component" value="Chromosome 5"/>
</dbReference>
<evidence type="ECO:0000313" key="1">
    <source>
        <dbReference type="EMBL" id="KAJ6736110.1"/>
    </source>
</evidence>
<evidence type="ECO:0000313" key="2">
    <source>
        <dbReference type="Proteomes" id="UP001151529"/>
    </source>
</evidence>
<reference evidence="1" key="1">
    <citation type="submission" date="2022-11" db="EMBL/GenBank/DDBJ databases">
        <authorList>
            <person name="Hyden B.L."/>
            <person name="Feng K."/>
            <person name="Yates T."/>
            <person name="Jawdy S."/>
            <person name="Smart L.B."/>
            <person name="Muchero W."/>
        </authorList>
    </citation>
    <scope>NUCLEOTIDE SEQUENCE</scope>
    <source>
        <tissue evidence="1">Shoot tip</tissue>
    </source>
</reference>
<dbReference type="EMBL" id="JAPFFL010000003">
    <property type="protein sequence ID" value="KAJ6736110.1"/>
    <property type="molecule type" value="Genomic_DNA"/>
</dbReference>
<protein>
    <submittedName>
        <fullName evidence="1">Uncharacterized protein</fullName>
    </submittedName>
</protein>
<organism evidence="1 2">
    <name type="scientific">Salix viminalis</name>
    <name type="common">Common osier</name>
    <name type="synonym">Basket willow</name>
    <dbReference type="NCBI Taxonomy" id="40686"/>
    <lineage>
        <taxon>Eukaryota</taxon>
        <taxon>Viridiplantae</taxon>
        <taxon>Streptophyta</taxon>
        <taxon>Embryophyta</taxon>
        <taxon>Tracheophyta</taxon>
        <taxon>Spermatophyta</taxon>
        <taxon>Magnoliopsida</taxon>
        <taxon>eudicotyledons</taxon>
        <taxon>Gunneridae</taxon>
        <taxon>Pentapetalae</taxon>
        <taxon>rosids</taxon>
        <taxon>fabids</taxon>
        <taxon>Malpighiales</taxon>
        <taxon>Salicaceae</taxon>
        <taxon>Saliceae</taxon>
        <taxon>Salix</taxon>
    </lineage>
</organism>
<accession>A0A9Q0ZIQ5</accession>
<dbReference type="AlphaFoldDB" id="A0A9Q0ZIQ5"/>
<keyword evidence="2" id="KW-1185">Reference proteome</keyword>
<gene>
    <name evidence="1" type="ORF">OIU85_018329</name>
</gene>
<proteinExistence type="predicted"/>
<comment type="caution">
    <text evidence="1">The sequence shown here is derived from an EMBL/GenBank/DDBJ whole genome shotgun (WGS) entry which is preliminary data.</text>
</comment>
<reference evidence="1" key="2">
    <citation type="journal article" date="2023" name="Int. J. Mol. Sci.">
        <title>De Novo Assembly and Annotation of 11 Diverse Shrub Willow (Salix) Genomes Reveals Novel Gene Organization in Sex-Linked Regions.</title>
        <authorList>
            <person name="Hyden B."/>
            <person name="Feng K."/>
            <person name="Yates T.B."/>
            <person name="Jawdy S."/>
            <person name="Cereghino C."/>
            <person name="Smart L.B."/>
            <person name="Muchero W."/>
        </authorList>
    </citation>
    <scope>NUCLEOTIDE SEQUENCE [LARGE SCALE GENOMIC DNA]</scope>
    <source>
        <tissue evidence="1">Shoot tip</tissue>
    </source>
</reference>
<sequence>MPESLKTSYPIGGAHRILTISVTERLELNSWNHQTLQCCLKNTDRLIEPYRRRGSRASLGSTSKTSNLIRELNCGSRLKHFSCEVGHADFDRLKRLFRD</sequence>
<name>A0A9Q0ZIQ5_SALVM</name>